<reference evidence="1 2" key="1">
    <citation type="journal article" date="2015" name="Genome Announc.">
        <title>Expanding the biotechnology potential of lactobacilli through comparative genomics of 213 strains and associated genera.</title>
        <authorList>
            <person name="Sun Z."/>
            <person name="Harris H.M."/>
            <person name="McCann A."/>
            <person name="Guo C."/>
            <person name="Argimon S."/>
            <person name="Zhang W."/>
            <person name="Yang X."/>
            <person name="Jeffery I.B."/>
            <person name="Cooney J.C."/>
            <person name="Kagawa T.F."/>
            <person name="Liu W."/>
            <person name="Song Y."/>
            <person name="Salvetti E."/>
            <person name="Wrobel A."/>
            <person name="Rasinkangas P."/>
            <person name="Parkhill J."/>
            <person name="Rea M.C."/>
            <person name="O'Sullivan O."/>
            <person name="Ritari J."/>
            <person name="Douillard F.P."/>
            <person name="Paul Ross R."/>
            <person name="Yang R."/>
            <person name="Briner A.E."/>
            <person name="Felis G.E."/>
            <person name="de Vos W.M."/>
            <person name="Barrangou R."/>
            <person name="Klaenhammer T.R."/>
            <person name="Caufield P.W."/>
            <person name="Cui Y."/>
            <person name="Zhang H."/>
            <person name="O'Toole P.W."/>
        </authorList>
    </citation>
    <scope>NUCLEOTIDE SEQUENCE [LARGE SCALE GENOMIC DNA]</scope>
    <source>
        <strain evidence="1 2">DSM 24301</strain>
    </source>
</reference>
<dbReference type="AlphaFoldDB" id="A0A0R2MU69"/>
<proteinExistence type="predicted"/>
<name>A0A0R2MU69_9LACO</name>
<sequence>MKILELNKDKSFFILDENTKIPILEISRDDLFKIMNQVYEDKKYYDIENSLASIDEIKNPIEREVAKQLLEKMKEFESQVDSIKTRLDAQYPEA</sequence>
<dbReference type="Proteomes" id="UP000050969">
    <property type="component" value="Unassembled WGS sequence"/>
</dbReference>
<evidence type="ECO:0000313" key="2">
    <source>
        <dbReference type="Proteomes" id="UP000050969"/>
    </source>
</evidence>
<keyword evidence="2" id="KW-1185">Reference proteome</keyword>
<evidence type="ECO:0000313" key="1">
    <source>
        <dbReference type="EMBL" id="KRO17166.1"/>
    </source>
</evidence>
<dbReference type="PATRIC" id="fig|1293598.4.peg.525"/>
<accession>A0A0R2MU69</accession>
<dbReference type="EMBL" id="JQCE01000021">
    <property type="protein sequence ID" value="KRO17166.1"/>
    <property type="molecule type" value="Genomic_DNA"/>
</dbReference>
<dbReference type="RefSeq" id="WP_056992751.1">
    <property type="nucleotide sequence ID" value="NZ_JQCE01000021.1"/>
</dbReference>
<gene>
    <name evidence="1" type="ORF">IV56_GL000492</name>
</gene>
<protein>
    <submittedName>
        <fullName evidence="1">Uncharacterized protein</fullName>
    </submittedName>
</protein>
<dbReference type="STRING" id="1293598.IV56_GL000492"/>
<comment type="caution">
    <text evidence="1">The sequence shown here is derived from an EMBL/GenBank/DDBJ whole genome shotgun (WGS) entry which is preliminary data.</text>
</comment>
<organism evidence="1 2">
    <name type="scientific">Lacticaseibacillus saniviri JCM 17471 = DSM 24301</name>
    <dbReference type="NCBI Taxonomy" id="1293598"/>
    <lineage>
        <taxon>Bacteria</taxon>
        <taxon>Bacillati</taxon>
        <taxon>Bacillota</taxon>
        <taxon>Bacilli</taxon>
        <taxon>Lactobacillales</taxon>
        <taxon>Lactobacillaceae</taxon>
        <taxon>Lacticaseibacillus</taxon>
    </lineage>
</organism>